<dbReference type="AlphaFoldDB" id="A0A484ZFG7"/>
<accession>A0A484ZFG7</accession>
<protein>
    <submittedName>
        <fullName evidence="1">Uncharacterized protein</fullName>
    </submittedName>
</protein>
<reference evidence="1 2" key="1">
    <citation type="submission" date="2019-03" db="EMBL/GenBank/DDBJ databases">
        <authorList>
            <consortium name="Pathogen Informatics"/>
        </authorList>
    </citation>
    <scope>NUCLEOTIDE SEQUENCE [LARGE SCALE GENOMIC DNA]</scope>
    <source>
        <strain evidence="1 2">NCTC12282</strain>
    </source>
</reference>
<organism evidence="1 2">
    <name type="scientific">Budvicia aquatica</name>
    <dbReference type="NCBI Taxonomy" id="82979"/>
    <lineage>
        <taxon>Bacteria</taxon>
        <taxon>Pseudomonadati</taxon>
        <taxon>Pseudomonadota</taxon>
        <taxon>Gammaproteobacteria</taxon>
        <taxon>Enterobacterales</taxon>
        <taxon>Budviciaceae</taxon>
        <taxon>Budvicia</taxon>
    </lineage>
</organism>
<gene>
    <name evidence="1" type="ORF">NCTC12282_01745</name>
</gene>
<dbReference type="Proteomes" id="UP000373449">
    <property type="component" value="Unassembled WGS sequence"/>
</dbReference>
<proteinExistence type="predicted"/>
<name>A0A484ZFG7_9GAMM</name>
<sequence>MGASGRWEDKKVQVETLTYFYIMQADTCRHPVEKRDDEREAEEAN</sequence>
<evidence type="ECO:0000313" key="2">
    <source>
        <dbReference type="Proteomes" id="UP000373449"/>
    </source>
</evidence>
<evidence type="ECO:0000313" key="1">
    <source>
        <dbReference type="EMBL" id="VFS46815.1"/>
    </source>
</evidence>
<dbReference type="EMBL" id="CAADJA010000002">
    <property type="protein sequence ID" value="VFS46815.1"/>
    <property type="molecule type" value="Genomic_DNA"/>
</dbReference>